<keyword evidence="3" id="KW-0804">Transcription</keyword>
<dbReference type="PROSITE" id="PS01124">
    <property type="entry name" value="HTH_ARAC_FAMILY_2"/>
    <property type="match status" value="1"/>
</dbReference>
<dbReference type="InterPro" id="IPR009057">
    <property type="entry name" value="Homeodomain-like_sf"/>
</dbReference>
<organism evidence="6 7">
    <name type="scientific">Dyella choica</name>
    <dbReference type="NCBI Taxonomy" id="1927959"/>
    <lineage>
        <taxon>Bacteria</taxon>
        <taxon>Pseudomonadati</taxon>
        <taxon>Pseudomonadota</taxon>
        <taxon>Gammaproteobacteria</taxon>
        <taxon>Lysobacterales</taxon>
        <taxon>Rhodanobacteraceae</taxon>
        <taxon>Dyella</taxon>
    </lineage>
</organism>
<sequence>MLGLSSQPTWPLGEVMAAVDAKRIPDYRLGMSLQHQVLHEGKLLHVGCVCCRPESPACGELEHTGSNTVAFPLRGVFVKHHDHGADVVAHAGQVLFFKTGEEYRVSHPATGGDDCLVLRADDAVLREILMDHDARRAERADDPFRTTHLALPAAIELQRSLLWHRLRSNEASTLEAETRGLSLLNQVLARVSPEALQHDPKPPSRRSRRREQSHAVAVLLADKPARDWSLDELAARVHSSPFHLARSFRAALGEPIHRYQLRIRLALALEQVLDATAPLTTVAMELGFATPSHFTAAFGRAYGITPSALRKQARPSQVRLLRKILTANRSCPR</sequence>
<name>A0A3S0R2B2_9GAMM</name>
<dbReference type="SUPFAM" id="SSF46689">
    <property type="entry name" value="Homeodomain-like"/>
    <property type="match status" value="2"/>
</dbReference>
<evidence type="ECO:0000256" key="3">
    <source>
        <dbReference type="ARBA" id="ARBA00023163"/>
    </source>
</evidence>
<dbReference type="InterPro" id="IPR018062">
    <property type="entry name" value="HTH_AraC-typ_CS"/>
</dbReference>
<dbReference type="AlphaFoldDB" id="A0A3S0R2B2"/>
<evidence type="ECO:0000313" key="6">
    <source>
        <dbReference type="EMBL" id="RUL73068.1"/>
    </source>
</evidence>
<keyword evidence="1" id="KW-0805">Transcription regulation</keyword>
<dbReference type="InterPro" id="IPR018060">
    <property type="entry name" value="HTH_AraC"/>
</dbReference>
<gene>
    <name evidence="6" type="ORF">EKH80_15495</name>
</gene>
<dbReference type="Gene3D" id="1.10.10.60">
    <property type="entry name" value="Homeodomain-like"/>
    <property type="match status" value="2"/>
</dbReference>
<evidence type="ECO:0000256" key="4">
    <source>
        <dbReference type="SAM" id="MobiDB-lite"/>
    </source>
</evidence>
<dbReference type="EMBL" id="RYYV01000012">
    <property type="protein sequence ID" value="RUL73068.1"/>
    <property type="molecule type" value="Genomic_DNA"/>
</dbReference>
<dbReference type="GO" id="GO:0003700">
    <property type="term" value="F:DNA-binding transcription factor activity"/>
    <property type="evidence" value="ECO:0007669"/>
    <property type="project" value="InterPro"/>
</dbReference>
<evidence type="ECO:0000313" key="7">
    <source>
        <dbReference type="Proteomes" id="UP000274358"/>
    </source>
</evidence>
<comment type="caution">
    <text evidence="6">The sequence shown here is derived from an EMBL/GenBank/DDBJ whole genome shotgun (WGS) entry which is preliminary data.</text>
</comment>
<accession>A0A3S0R2B2</accession>
<keyword evidence="2" id="KW-0238">DNA-binding</keyword>
<evidence type="ECO:0000256" key="2">
    <source>
        <dbReference type="ARBA" id="ARBA00023125"/>
    </source>
</evidence>
<reference evidence="6 7" key="1">
    <citation type="submission" date="2018-12" db="EMBL/GenBank/DDBJ databases">
        <title>Dyella dinghuensis sp. nov. DHOA06 and Dyella choica sp. nov. 4M-K27, isolated from forest soil.</title>
        <authorList>
            <person name="Qiu L.-H."/>
            <person name="Gao Z.-H."/>
        </authorList>
    </citation>
    <scope>NUCLEOTIDE SEQUENCE [LARGE SCALE GENOMIC DNA]</scope>
    <source>
        <strain evidence="6 7">4M-K27</strain>
    </source>
</reference>
<dbReference type="PROSITE" id="PS00041">
    <property type="entry name" value="HTH_ARAC_FAMILY_1"/>
    <property type="match status" value="1"/>
</dbReference>
<dbReference type="PRINTS" id="PR00032">
    <property type="entry name" value="HTHARAC"/>
</dbReference>
<dbReference type="SMART" id="SM00342">
    <property type="entry name" value="HTH_ARAC"/>
    <property type="match status" value="1"/>
</dbReference>
<dbReference type="Proteomes" id="UP000274358">
    <property type="component" value="Unassembled WGS sequence"/>
</dbReference>
<dbReference type="InterPro" id="IPR020449">
    <property type="entry name" value="Tscrpt_reg_AraC-type_HTH"/>
</dbReference>
<feature type="domain" description="HTH araC/xylS-type" evidence="5">
    <location>
        <begin position="214"/>
        <end position="312"/>
    </location>
</feature>
<dbReference type="PANTHER" id="PTHR46796">
    <property type="entry name" value="HTH-TYPE TRANSCRIPTIONAL ACTIVATOR RHAS-RELATED"/>
    <property type="match status" value="1"/>
</dbReference>
<dbReference type="GO" id="GO:0043565">
    <property type="term" value="F:sequence-specific DNA binding"/>
    <property type="evidence" value="ECO:0007669"/>
    <property type="project" value="InterPro"/>
</dbReference>
<dbReference type="Pfam" id="PF12833">
    <property type="entry name" value="HTH_18"/>
    <property type="match status" value="1"/>
</dbReference>
<protein>
    <submittedName>
        <fullName evidence="6">AraC family transcriptional regulator</fullName>
    </submittedName>
</protein>
<evidence type="ECO:0000256" key="1">
    <source>
        <dbReference type="ARBA" id="ARBA00023015"/>
    </source>
</evidence>
<proteinExistence type="predicted"/>
<keyword evidence="7" id="KW-1185">Reference proteome</keyword>
<feature type="region of interest" description="Disordered" evidence="4">
    <location>
        <begin position="192"/>
        <end position="213"/>
    </location>
</feature>
<dbReference type="InterPro" id="IPR050204">
    <property type="entry name" value="AraC_XylS_family_regulators"/>
</dbReference>
<evidence type="ECO:0000259" key="5">
    <source>
        <dbReference type="PROSITE" id="PS01124"/>
    </source>
</evidence>